<keyword evidence="2" id="KW-1185">Reference proteome</keyword>
<name>A0ABT4DXU4_9BACL</name>
<evidence type="ECO:0000313" key="2">
    <source>
        <dbReference type="Proteomes" id="UP001207626"/>
    </source>
</evidence>
<comment type="caution">
    <text evidence="1">The sequence shown here is derived from an EMBL/GenBank/DDBJ whole genome shotgun (WGS) entry which is preliminary data.</text>
</comment>
<protein>
    <submittedName>
        <fullName evidence="1">Uncharacterized protein</fullName>
    </submittedName>
</protein>
<proteinExistence type="predicted"/>
<dbReference type="Proteomes" id="UP001207626">
    <property type="component" value="Unassembled WGS sequence"/>
</dbReference>
<accession>A0ABT4DXU4</accession>
<dbReference type="RefSeq" id="WP_254912242.1">
    <property type="nucleotide sequence ID" value="NZ_JAMDLV010000070.1"/>
</dbReference>
<evidence type="ECO:0000313" key="1">
    <source>
        <dbReference type="EMBL" id="MCY9522158.1"/>
    </source>
</evidence>
<gene>
    <name evidence="1" type="ORF">M5X09_21305</name>
</gene>
<reference evidence="1 2" key="1">
    <citation type="submission" date="2022-05" db="EMBL/GenBank/DDBJ databases">
        <title>Genome Sequencing of Bee-Associated Microbes.</title>
        <authorList>
            <person name="Dunlap C."/>
        </authorList>
    </citation>
    <scope>NUCLEOTIDE SEQUENCE [LARGE SCALE GENOMIC DNA]</scope>
    <source>
        <strain evidence="1 2">NRRL NRS-1438</strain>
    </source>
</reference>
<sequence>MMNKTEERLRYELSFFDCRNIQVSLALQDWGVPVELLYYNAWESTSDIYEHLYVKKSMPWSYVSPCLEPAELELVGVPFDLVPYTCYDDIAPLLKETDYAARAVFLWIACGEVPYAKPGVFGTPEAEHSIWIRGWAAEERPGIPAGYCVRDTYPEYEGMVSEEDIRRMCEVPHIKEEDRKAFILWKQEQAEPADAKRIMERYADRNSVLEDDLSFYDEVCAYAESGGPGPFADLTELYDCHAHAFKFIAGSRYVFSAFVEAVEGASERSRLLRDIARKADTLKNVFLMAVHSGRADAKAIIRMCRALQQLEYKWKSSGDIELCRNVFAIKR</sequence>
<dbReference type="EMBL" id="JAMDLW010000032">
    <property type="protein sequence ID" value="MCY9522158.1"/>
    <property type="molecule type" value="Genomic_DNA"/>
</dbReference>
<organism evidence="1 2">
    <name type="scientific">Paenibacillus apiarius</name>
    <dbReference type="NCBI Taxonomy" id="46240"/>
    <lineage>
        <taxon>Bacteria</taxon>
        <taxon>Bacillati</taxon>
        <taxon>Bacillota</taxon>
        <taxon>Bacilli</taxon>
        <taxon>Bacillales</taxon>
        <taxon>Paenibacillaceae</taxon>
        <taxon>Paenibacillus</taxon>
    </lineage>
</organism>